<dbReference type="EMBL" id="MAQA01000007">
    <property type="protein sequence ID" value="OCI32318.1"/>
    <property type="molecule type" value="Genomic_DNA"/>
</dbReference>
<reference evidence="3 5" key="1">
    <citation type="submission" date="2016-01" db="EMBL/GenBank/DDBJ databases">
        <title>Genome sequence of Oerskovia enterophila VJag, an agar and cellulose degrading bacterium.</title>
        <authorList>
            <person name="Poehlein A."/>
            <person name="Jag V."/>
            <person name="Bengelsdorf F."/>
            <person name="Duerre P."/>
            <person name="Daniel R."/>
        </authorList>
    </citation>
    <scope>NUCLEOTIDE SEQUENCE [LARGE SCALE GENOMIC DNA]</scope>
    <source>
        <strain evidence="3 5">VJag</strain>
    </source>
</reference>
<protein>
    <submittedName>
        <fullName evidence="3">Uncharacterized protein</fullName>
    </submittedName>
</protein>
<proteinExistence type="predicted"/>
<dbReference type="Proteomes" id="UP000093412">
    <property type="component" value="Unassembled WGS sequence"/>
</dbReference>
<evidence type="ECO:0000313" key="4">
    <source>
        <dbReference type="EMBL" id="OCI32318.1"/>
    </source>
</evidence>
<keyword evidence="1" id="KW-0472">Membrane</keyword>
<dbReference type="RefSeq" id="WP_068624781.1">
    <property type="nucleotide sequence ID" value="NZ_LRIE01000061.1"/>
</dbReference>
<evidence type="ECO:0000313" key="6">
    <source>
        <dbReference type="Proteomes" id="UP000093412"/>
    </source>
</evidence>
<gene>
    <name evidence="4" type="ORF">OERS_09270</name>
    <name evidence="3" type="ORF">OJAG_12720</name>
</gene>
<dbReference type="STRING" id="43678.OJAG_12720"/>
<evidence type="ECO:0000313" key="5">
    <source>
        <dbReference type="Proteomes" id="UP000076447"/>
    </source>
</evidence>
<keyword evidence="1" id="KW-0812">Transmembrane</keyword>
<evidence type="ECO:0000313" key="3">
    <source>
        <dbReference type="EMBL" id="KZM36068.1"/>
    </source>
</evidence>
<evidence type="ECO:0000256" key="1">
    <source>
        <dbReference type="SAM" id="Phobius"/>
    </source>
</evidence>
<sequence>MRRTIARTVTATTVTFALLAVGLPTASAARDSTDSTARLVAEAAPGPAEVLAGQTAGEALNIDGALTATIPLDATSPITIAPIESDETHPANSAPTSLAVSLPEGLGLTDGEVAADGSVVYRSEAGSTDVAVQALDTGELRVATILNDKNAPTNYEYALPDGVDARVLEDGSVLLGRDGYAVGSVAAPWATDANGEAVPTHYAIANGSLLQTISTTPDTVFPVVADPAWKWWGAQYTFTARQANALLVAVGGGGSVAGVVAALAGAGIVTAPVAAAAGFVAAVMALGSVAIGYCASPGKGLYLNFFYTGIVTCTQRR</sequence>
<dbReference type="EMBL" id="LRIE01000061">
    <property type="protein sequence ID" value="KZM36068.1"/>
    <property type="molecule type" value="Genomic_DNA"/>
</dbReference>
<keyword evidence="6" id="KW-1185">Reference proteome</keyword>
<accession>A0A161YIL4</accession>
<keyword evidence="1" id="KW-1133">Transmembrane helix</keyword>
<comment type="caution">
    <text evidence="3">The sequence shown here is derived from an EMBL/GenBank/DDBJ whole genome shotgun (WGS) entry which is preliminary data.</text>
</comment>
<dbReference type="PATRIC" id="fig|43678.3.peg.1330"/>
<name>A0A161YIL4_9CELL</name>
<reference evidence="4 6" key="2">
    <citation type="submission" date="2016-06" db="EMBL/GenBank/DDBJ databases">
        <title>Genome sequence of Oerskovia enterophila DSM 43852.</title>
        <authorList>
            <person name="Poehlein A."/>
            <person name="Jag V."/>
            <person name="Bengelsdorf F.R."/>
            <person name="Daniel R."/>
            <person name="Duerre P."/>
        </authorList>
    </citation>
    <scope>NUCLEOTIDE SEQUENCE [LARGE SCALE GENOMIC DNA]</scope>
    <source>
        <strain evidence="4 6">DSM 43852</strain>
    </source>
</reference>
<feature type="signal peptide" evidence="2">
    <location>
        <begin position="1"/>
        <end position="28"/>
    </location>
</feature>
<dbReference type="AlphaFoldDB" id="A0A161YIL4"/>
<dbReference type="Proteomes" id="UP000076447">
    <property type="component" value="Unassembled WGS sequence"/>
</dbReference>
<organism evidence="3 5">
    <name type="scientific">Oerskovia enterophila</name>
    <dbReference type="NCBI Taxonomy" id="43678"/>
    <lineage>
        <taxon>Bacteria</taxon>
        <taxon>Bacillati</taxon>
        <taxon>Actinomycetota</taxon>
        <taxon>Actinomycetes</taxon>
        <taxon>Micrococcales</taxon>
        <taxon>Cellulomonadaceae</taxon>
        <taxon>Oerskovia</taxon>
    </lineage>
</organism>
<feature type="transmembrane region" description="Helical" evidence="1">
    <location>
        <begin position="273"/>
        <end position="293"/>
    </location>
</feature>
<dbReference type="OrthoDB" id="4966865at2"/>
<keyword evidence="2" id="KW-0732">Signal</keyword>
<feature type="chain" id="PRO_5007829816" evidence="2">
    <location>
        <begin position="29"/>
        <end position="317"/>
    </location>
</feature>
<evidence type="ECO:0000256" key="2">
    <source>
        <dbReference type="SAM" id="SignalP"/>
    </source>
</evidence>
<feature type="transmembrane region" description="Helical" evidence="1">
    <location>
        <begin position="245"/>
        <end position="266"/>
    </location>
</feature>